<gene>
    <name evidence="3" type="ORF">NCGR_LOCUS49302</name>
</gene>
<keyword evidence="1" id="KW-0547">Nucleotide-binding</keyword>
<keyword evidence="1" id="KW-0067">ATP-binding</keyword>
<feature type="binding site" evidence="1">
    <location>
        <position position="63"/>
    </location>
    <ligand>
        <name>ATP</name>
        <dbReference type="ChEBI" id="CHEBI:30616"/>
    </ligand>
</feature>
<dbReference type="GO" id="GO:0004672">
    <property type="term" value="F:protein kinase activity"/>
    <property type="evidence" value="ECO:0007669"/>
    <property type="project" value="InterPro"/>
</dbReference>
<sequence>MNDQTSEVEDLERILIDECAEPIKISYAAIRHITKNFAQVIGDGGFGVVYLGGLRNGMVAVKKLYPWKDFDYKLFLGEVACLKKAKHKNIARFLAYCVNMQCEWQENIDVECSQKKICIELAQICIDSNPHNRPTIDEIIQKLNETETMILKDPTVIREPRNDPESSLYQFITENFSSERKVDTNLCTEMYKAQAHANKAPSEIKQGILRSVAVQRLFTGDTDDGEFHQEVLDIWRQRLTMDDSVTDTLLEQVRACAWISIACMNTDPAKRPNTEVIMDILAQTEIRDKVEKSSSAMPVAKTLSVEEEKAGKVPQGLKARKSRKQKIVMKVSMLDDKSRSKVMTLAARCDVLEEWVTNIASGAGVESLAISGDAKDLLVVVGNDIDPITLVSVLRRKLGHTQLLKVETN</sequence>
<dbReference type="Pfam" id="PF07714">
    <property type="entry name" value="PK_Tyr_Ser-Thr"/>
    <property type="match status" value="1"/>
</dbReference>
<dbReference type="AlphaFoldDB" id="A0A811R7C6"/>
<feature type="domain" description="Serine-threonine/tyrosine-protein kinase catalytic" evidence="2">
    <location>
        <begin position="37"/>
        <end position="100"/>
    </location>
</feature>
<dbReference type="Gene3D" id="3.30.200.20">
    <property type="entry name" value="Phosphorylase Kinase, domain 1"/>
    <property type="match status" value="1"/>
</dbReference>
<reference evidence="3" key="1">
    <citation type="submission" date="2020-10" db="EMBL/GenBank/DDBJ databases">
        <authorList>
            <person name="Han B."/>
            <person name="Lu T."/>
            <person name="Zhao Q."/>
            <person name="Huang X."/>
            <person name="Zhao Y."/>
        </authorList>
    </citation>
    <scope>NUCLEOTIDE SEQUENCE</scope>
</reference>
<evidence type="ECO:0000259" key="2">
    <source>
        <dbReference type="Pfam" id="PF07714"/>
    </source>
</evidence>
<dbReference type="Proteomes" id="UP000604825">
    <property type="component" value="Unassembled WGS sequence"/>
</dbReference>
<dbReference type="SUPFAM" id="SSF56112">
    <property type="entry name" value="Protein kinase-like (PK-like)"/>
    <property type="match status" value="1"/>
</dbReference>
<name>A0A811R7C6_9POAL</name>
<organism evidence="3 4">
    <name type="scientific">Miscanthus lutarioriparius</name>
    <dbReference type="NCBI Taxonomy" id="422564"/>
    <lineage>
        <taxon>Eukaryota</taxon>
        <taxon>Viridiplantae</taxon>
        <taxon>Streptophyta</taxon>
        <taxon>Embryophyta</taxon>
        <taxon>Tracheophyta</taxon>
        <taxon>Spermatophyta</taxon>
        <taxon>Magnoliopsida</taxon>
        <taxon>Liliopsida</taxon>
        <taxon>Poales</taxon>
        <taxon>Poaceae</taxon>
        <taxon>PACMAD clade</taxon>
        <taxon>Panicoideae</taxon>
        <taxon>Andropogonodae</taxon>
        <taxon>Andropogoneae</taxon>
        <taxon>Saccharinae</taxon>
        <taxon>Miscanthus</taxon>
    </lineage>
</organism>
<dbReference type="Gene3D" id="3.30.70.100">
    <property type="match status" value="1"/>
</dbReference>
<dbReference type="InterPro" id="IPR001245">
    <property type="entry name" value="Ser-Thr/Tyr_kinase_cat_dom"/>
</dbReference>
<protein>
    <recommendedName>
        <fullName evidence="2">Serine-threonine/tyrosine-protein kinase catalytic domain-containing protein</fullName>
    </recommendedName>
</protein>
<keyword evidence="4" id="KW-1185">Reference proteome</keyword>
<dbReference type="OrthoDB" id="685733at2759"/>
<evidence type="ECO:0000256" key="1">
    <source>
        <dbReference type="PROSITE-ProRule" id="PRU10141"/>
    </source>
</evidence>
<proteinExistence type="predicted"/>
<dbReference type="GO" id="GO:0005524">
    <property type="term" value="F:ATP binding"/>
    <property type="evidence" value="ECO:0007669"/>
    <property type="project" value="UniProtKB-UniRule"/>
</dbReference>
<accession>A0A811R7C6</accession>
<dbReference type="PANTHER" id="PTHR45707">
    <property type="entry name" value="C2 CALCIUM/LIPID-BINDING PLANT PHOSPHORIBOSYLTRANSFERASE FAMILY PROTEIN"/>
    <property type="match status" value="1"/>
</dbReference>
<dbReference type="InterPro" id="IPR011009">
    <property type="entry name" value="Kinase-like_dom_sf"/>
</dbReference>
<evidence type="ECO:0000313" key="3">
    <source>
        <dbReference type="EMBL" id="CAD6265997.1"/>
    </source>
</evidence>
<evidence type="ECO:0000313" key="4">
    <source>
        <dbReference type="Proteomes" id="UP000604825"/>
    </source>
</evidence>
<comment type="caution">
    <text evidence="3">The sequence shown here is derived from an EMBL/GenBank/DDBJ whole genome shotgun (WGS) entry which is preliminary data.</text>
</comment>
<dbReference type="EMBL" id="CAJGYO010000013">
    <property type="protein sequence ID" value="CAD6265997.1"/>
    <property type="molecule type" value="Genomic_DNA"/>
</dbReference>
<dbReference type="InterPro" id="IPR017441">
    <property type="entry name" value="Protein_kinase_ATP_BS"/>
</dbReference>
<dbReference type="PROSITE" id="PS00107">
    <property type="entry name" value="PROTEIN_KINASE_ATP"/>
    <property type="match status" value="1"/>
</dbReference>
<dbReference type="PANTHER" id="PTHR45707:SF43">
    <property type="entry name" value="PROTEIN KINASE DOMAIN-CONTAINING PROTEIN"/>
    <property type="match status" value="1"/>
</dbReference>